<organism evidence="2 3">
    <name type="scientific">Carex littledalei</name>
    <dbReference type="NCBI Taxonomy" id="544730"/>
    <lineage>
        <taxon>Eukaryota</taxon>
        <taxon>Viridiplantae</taxon>
        <taxon>Streptophyta</taxon>
        <taxon>Embryophyta</taxon>
        <taxon>Tracheophyta</taxon>
        <taxon>Spermatophyta</taxon>
        <taxon>Magnoliopsida</taxon>
        <taxon>Liliopsida</taxon>
        <taxon>Poales</taxon>
        <taxon>Cyperaceae</taxon>
        <taxon>Cyperoideae</taxon>
        <taxon>Cariceae</taxon>
        <taxon>Carex</taxon>
        <taxon>Carex subgen. Euthyceras</taxon>
    </lineage>
</organism>
<dbReference type="Proteomes" id="UP000623129">
    <property type="component" value="Unassembled WGS sequence"/>
</dbReference>
<comment type="caution">
    <text evidence="2">The sequence shown here is derived from an EMBL/GenBank/DDBJ whole genome shotgun (WGS) entry which is preliminary data.</text>
</comment>
<protein>
    <submittedName>
        <fullName evidence="2">Uncharacterized protein</fullName>
    </submittedName>
</protein>
<keyword evidence="3" id="KW-1185">Reference proteome</keyword>
<feature type="region of interest" description="Disordered" evidence="1">
    <location>
        <begin position="31"/>
        <end position="63"/>
    </location>
</feature>
<sequence length="152" mass="17136">MGSLIAGWDSPIMDAHTARVQRNKSLTNEEINSFWRSKSPRENNERGMNFSPYGSPVDSPQFLNDNERRRAATPFSRSQNDVWSIVHPHSVPNSPRTYKSTDEIAHKSNMSGDWWTRSNSAFLNEAPLDEMHGVAPNYTAQFNVARLATGNA</sequence>
<dbReference type="OrthoDB" id="1858881at2759"/>
<evidence type="ECO:0000313" key="2">
    <source>
        <dbReference type="EMBL" id="KAF3330828.1"/>
    </source>
</evidence>
<evidence type="ECO:0000256" key="1">
    <source>
        <dbReference type="SAM" id="MobiDB-lite"/>
    </source>
</evidence>
<gene>
    <name evidence="2" type="ORF">FCM35_KLT04182</name>
</gene>
<dbReference type="EMBL" id="SWLB01000013">
    <property type="protein sequence ID" value="KAF3330828.1"/>
    <property type="molecule type" value="Genomic_DNA"/>
</dbReference>
<name>A0A833QZR5_9POAL</name>
<accession>A0A833QZR5</accession>
<dbReference type="AlphaFoldDB" id="A0A833QZR5"/>
<proteinExistence type="predicted"/>
<reference evidence="2" key="1">
    <citation type="submission" date="2020-01" db="EMBL/GenBank/DDBJ databases">
        <title>Genome sequence of Kobresia littledalei, the first chromosome-level genome in the family Cyperaceae.</title>
        <authorList>
            <person name="Qu G."/>
        </authorList>
    </citation>
    <scope>NUCLEOTIDE SEQUENCE</scope>
    <source>
        <strain evidence="2">C.B.Clarke</strain>
        <tissue evidence="2">Leaf</tissue>
    </source>
</reference>
<dbReference type="PANTHER" id="PTHR33872">
    <property type="entry name" value="DNA POLYMERASE EPSILON CATALYTIC SUBUNIT A"/>
    <property type="match status" value="1"/>
</dbReference>
<dbReference type="PANTHER" id="PTHR33872:SF2">
    <property type="entry name" value="DNA POLYMERASE EPSILON CATALYTIC SUBUNIT A"/>
    <property type="match status" value="1"/>
</dbReference>
<evidence type="ECO:0000313" key="3">
    <source>
        <dbReference type="Proteomes" id="UP000623129"/>
    </source>
</evidence>